<dbReference type="Proteomes" id="UP000095546">
    <property type="component" value="Unassembled WGS sequence"/>
</dbReference>
<dbReference type="PANTHER" id="PTHR30373">
    <property type="entry name" value="UPF0603 PROTEIN YGCG"/>
    <property type="match status" value="1"/>
</dbReference>
<keyword evidence="2" id="KW-0472">Membrane</keyword>
<name>A0A174ABW5_9FIRM</name>
<keyword evidence="2" id="KW-0812">Transmembrane</keyword>
<dbReference type="AlphaFoldDB" id="A0A174ABW5"/>
<dbReference type="Pfam" id="PF04536">
    <property type="entry name" value="TPM_phosphatase"/>
    <property type="match status" value="1"/>
</dbReference>
<reference evidence="4 5" key="1">
    <citation type="submission" date="2015-09" db="EMBL/GenBank/DDBJ databases">
        <authorList>
            <consortium name="Pathogen Informatics"/>
        </authorList>
    </citation>
    <scope>NUCLEOTIDE SEQUENCE [LARGE SCALE GENOMIC DNA]</scope>
    <source>
        <strain evidence="4 5">2789STDY5608828</strain>
    </source>
</reference>
<feature type="transmembrane region" description="Helical" evidence="2">
    <location>
        <begin position="12"/>
        <end position="35"/>
    </location>
</feature>
<gene>
    <name evidence="4" type="ORF">ERS852385_01546</name>
</gene>
<dbReference type="OrthoDB" id="9810918at2"/>
<dbReference type="Gene3D" id="3.10.310.50">
    <property type="match status" value="1"/>
</dbReference>
<dbReference type="InterPro" id="IPR007621">
    <property type="entry name" value="TPM_dom"/>
</dbReference>
<feature type="transmembrane region" description="Helical" evidence="2">
    <location>
        <begin position="188"/>
        <end position="210"/>
    </location>
</feature>
<evidence type="ECO:0000256" key="2">
    <source>
        <dbReference type="SAM" id="Phobius"/>
    </source>
</evidence>
<protein>
    <submittedName>
        <fullName evidence="4">Domain of uncharacterized function (DUF477)</fullName>
    </submittedName>
</protein>
<evidence type="ECO:0000313" key="5">
    <source>
        <dbReference type="Proteomes" id="UP000095546"/>
    </source>
</evidence>
<proteinExistence type="predicted"/>
<evidence type="ECO:0000259" key="3">
    <source>
        <dbReference type="Pfam" id="PF04536"/>
    </source>
</evidence>
<accession>A0A174ABW5</accession>
<dbReference type="eggNOG" id="COG1512">
    <property type="taxonomic scope" value="Bacteria"/>
</dbReference>
<dbReference type="PANTHER" id="PTHR30373:SF2">
    <property type="entry name" value="UPF0603 PROTEIN YGCG"/>
    <property type="match status" value="1"/>
</dbReference>
<feature type="region of interest" description="Disordered" evidence="1">
    <location>
        <begin position="237"/>
        <end position="272"/>
    </location>
</feature>
<evidence type="ECO:0000256" key="1">
    <source>
        <dbReference type="SAM" id="MobiDB-lite"/>
    </source>
</evidence>
<keyword evidence="5" id="KW-1185">Reference proteome</keyword>
<dbReference type="STRING" id="187979.ERS852385_01546"/>
<organism evidence="4 5">
    <name type="scientific">Mitsuokella jalaludinii</name>
    <dbReference type="NCBI Taxonomy" id="187979"/>
    <lineage>
        <taxon>Bacteria</taxon>
        <taxon>Bacillati</taxon>
        <taxon>Bacillota</taxon>
        <taxon>Negativicutes</taxon>
        <taxon>Selenomonadales</taxon>
        <taxon>Selenomonadaceae</taxon>
        <taxon>Mitsuokella</taxon>
    </lineage>
</organism>
<keyword evidence="2" id="KW-1133">Transmembrane helix</keyword>
<dbReference type="EMBL" id="CYYU01000010">
    <property type="protein sequence ID" value="CUN86132.1"/>
    <property type="molecule type" value="Genomic_DNA"/>
</dbReference>
<evidence type="ECO:0000313" key="4">
    <source>
        <dbReference type="EMBL" id="CUN86132.1"/>
    </source>
</evidence>
<feature type="compositionally biased region" description="Gly residues" evidence="1">
    <location>
        <begin position="249"/>
        <end position="272"/>
    </location>
</feature>
<sequence length="272" mass="28103">MDRKSLLQSRSYVVGIILMLLIALAAVVAAAPAVLPKPAQMTYVADTAAMISNEDAAKIAEMGRGLDAATGAQVVVVTISSLDGASIEEYATTLFRNWGIGDAEKNNGVLLLIAKEDRKFRIEVGYGLEGAITDGYAGSVLDGMKADFKSENYSEAIVVAYAKLTQKAYEEYGAEVPENVKEEADASFWSILLGAAIFFGLMALLVYAVWDTLKGILHLLSSGHLFSDSVGGTGAGRSGNDGSKWHSSGGSGGSGGSFGGGRSGGGGASGGW</sequence>
<feature type="domain" description="TPM" evidence="3">
    <location>
        <begin position="44"/>
        <end position="166"/>
    </location>
</feature>